<dbReference type="Gene3D" id="3.40.50.720">
    <property type="entry name" value="NAD(P)-binding Rossmann-like Domain"/>
    <property type="match status" value="1"/>
</dbReference>
<dbReference type="PANTHER" id="PTHR43574">
    <property type="entry name" value="EPIMERASE-RELATED"/>
    <property type="match status" value="1"/>
</dbReference>
<organism evidence="3 6">
    <name type="scientific">Malaciobacter marinus</name>
    <dbReference type="NCBI Taxonomy" id="505249"/>
    <lineage>
        <taxon>Bacteria</taxon>
        <taxon>Pseudomonadati</taxon>
        <taxon>Campylobacterota</taxon>
        <taxon>Epsilonproteobacteria</taxon>
        <taxon>Campylobacterales</taxon>
        <taxon>Arcobacteraceae</taxon>
        <taxon>Malaciobacter</taxon>
    </lineage>
</organism>
<accession>A0A347TJ51</accession>
<protein>
    <submittedName>
        <fullName evidence="4">NAD-dependent epimerase</fullName>
    </submittedName>
    <submittedName>
        <fullName evidence="3">UDP-glucuronic acid epimerase</fullName>
    </submittedName>
</protein>
<dbReference type="InterPro" id="IPR001509">
    <property type="entry name" value="Epimerase_deHydtase"/>
</dbReference>
<dbReference type="KEGG" id="amar:AMRN_0877"/>
<dbReference type="CDD" id="cd05253">
    <property type="entry name" value="UDP_GE_SDE_e"/>
    <property type="match status" value="1"/>
</dbReference>
<evidence type="ECO:0000259" key="2">
    <source>
        <dbReference type="Pfam" id="PF01370"/>
    </source>
</evidence>
<proteinExistence type="predicted"/>
<evidence type="ECO:0000256" key="1">
    <source>
        <dbReference type="ARBA" id="ARBA00023027"/>
    </source>
</evidence>
<name>A0A347TJ51_9BACT</name>
<dbReference type="EMBL" id="NXAO01000048">
    <property type="protein sequence ID" value="PHO14675.1"/>
    <property type="molecule type" value="Genomic_DNA"/>
</dbReference>
<dbReference type="PRINTS" id="PR01713">
    <property type="entry name" value="NUCEPIMERASE"/>
</dbReference>
<evidence type="ECO:0000313" key="5">
    <source>
        <dbReference type="Proteomes" id="UP000224740"/>
    </source>
</evidence>
<dbReference type="EMBL" id="CP032101">
    <property type="protein sequence ID" value="AXX86629.1"/>
    <property type="molecule type" value="Genomic_DNA"/>
</dbReference>
<dbReference type="SUPFAM" id="SSF51735">
    <property type="entry name" value="NAD(P)-binding Rossmann-fold domains"/>
    <property type="match status" value="1"/>
</dbReference>
<evidence type="ECO:0000313" key="4">
    <source>
        <dbReference type="EMBL" id="PHO14675.1"/>
    </source>
</evidence>
<keyword evidence="5" id="KW-1185">Reference proteome</keyword>
<dbReference type="Proteomes" id="UP000264693">
    <property type="component" value="Chromosome"/>
</dbReference>
<dbReference type="Pfam" id="PF01370">
    <property type="entry name" value="Epimerase"/>
    <property type="match status" value="1"/>
</dbReference>
<dbReference type="Proteomes" id="UP000224740">
    <property type="component" value="Unassembled WGS sequence"/>
</dbReference>
<evidence type="ECO:0000313" key="6">
    <source>
        <dbReference type="Proteomes" id="UP000264693"/>
    </source>
</evidence>
<reference evidence="4" key="2">
    <citation type="submission" date="2017-09" db="EMBL/GenBank/DDBJ databases">
        <authorList>
            <person name="Perez-Cataluna A."/>
            <person name="Figueras M.J."/>
            <person name="Salas-Masso N."/>
        </authorList>
    </citation>
    <scope>NUCLEOTIDE SEQUENCE</scope>
    <source>
        <strain evidence="4">CECT 7727</strain>
    </source>
</reference>
<reference evidence="5" key="1">
    <citation type="submission" date="2017-09" db="EMBL/GenBank/DDBJ databases">
        <title>Arcobacter canalis sp. nov., a new species isolated from a water canal contaminated with urban sewage.</title>
        <authorList>
            <person name="Perez-Cataluna A."/>
            <person name="Salas-Masso N."/>
            <person name="Figueras M.J."/>
        </authorList>
    </citation>
    <scope>NUCLEOTIDE SEQUENCE [LARGE SCALE GENOMIC DNA]</scope>
    <source>
        <strain evidence="5">CECT 7727</strain>
    </source>
</reference>
<keyword evidence="1" id="KW-0520">NAD</keyword>
<dbReference type="AlphaFoldDB" id="A0A347TJ51"/>
<dbReference type="RefSeq" id="WP_099311649.1">
    <property type="nucleotide sequence ID" value="NZ_CP032101.1"/>
</dbReference>
<dbReference type="InterPro" id="IPR036291">
    <property type="entry name" value="NAD(P)-bd_dom_sf"/>
</dbReference>
<gene>
    <name evidence="3" type="ORF">AMRN_0877</name>
    <name evidence="4" type="ORF">CPH92_10380</name>
</gene>
<evidence type="ECO:0000313" key="3">
    <source>
        <dbReference type="EMBL" id="AXX86629.1"/>
    </source>
</evidence>
<sequence length="363" mass="41079">MKILVTGTAGFIGYHLTKKLLQRGDEVVGLDNINDYYDQNLKYARLNELGINKEDIEAELLSSSTINSTKYSNHKFIKANLEDTETINRIFQEEKFDAVCNLAAQAGVRYSLENPHAYIQSNIVGFLNILEACRNFDVKNLSFASSSSVYGLNKSQPFKTIDHTDHPVSLYAATKKSNEMMAHSYAHLYGICTTGLRFFTVYGPYGRPDMAPMLFTDAILNNREIKVFNHGDMSRDFTYIDDIVDGVIKVIDNPAKPIETSSSLNADFDKNLPLDKSTASYKIYNIGNNAPIKLMDFINTLEKAIGKEAKKNFLPMQDGDVKSTYADVSDLINDFEYKPNTILENGIKKFVKWYKEFYEIKGK</sequence>
<reference evidence="3 6" key="3">
    <citation type="submission" date="2018-08" db="EMBL/GenBank/DDBJ databases">
        <title>Complete genome of the Arcobacter marinus type strain JCM 15502.</title>
        <authorList>
            <person name="Miller W.G."/>
            <person name="Yee E."/>
            <person name="Huynh S."/>
            <person name="Parker C.T."/>
        </authorList>
    </citation>
    <scope>NUCLEOTIDE SEQUENCE [LARGE SCALE GENOMIC DNA]</scope>
    <source>
        <strain evidence="3 6">JCM 15502</strain>
    </source>
</reference>
<feature type="domain" description="NAD-dependent epimerase/dehydratase" evidence="2">
    <location>
        <begin position="3"/>
        <end position="256"/>
    </location>
</feature>